<dbReference type="Proteomes" id="UP001164539">
    <property type="component" value="Chromosome 9"/>
</dbReference>
<protein>
    <submittedName>
        <fullName evidence="1">Small multi-drug export protein</fullName>
    </submittedName>
</protein>
<keyword evidence="2" id="KW-1185">Reference proteome</keyword>
<comment type="caution">
    <text evidence="1">The sequence shown here is derived from an EMBL/GenBank/DDBJ whole genome shotgun (WGS) entry which is preliminary data.</text>
</comment>
<accession>A0ACC1XK14</accession>
<dbReference type="EMBL" id="CM051402">
    <property type="protein sequence ID" value="KAJ4711263.1"/>
    <property type="molecule type" value="Genomic_DNA"/>
</dbReference>
<proteinExistence type="predicted"/>
<gene>
    <name evidence="1" type="ORF">OWV82_017310</name>
</gene>
<name>A0ACC1XK14_MELAZ</name>
<evidence type="ECO:0000313" key="2">
    <source>
        <dbReference type="Proteomes" id="UP001164539"/>
    </source>
</evidence>
<evidence type="ECO:0000313" key="1">
    <source>
        <dbReference type="EMBL" id="KAJ4711263.1"/>
    </source>
</evidence>
<sequence length="318" mass="34904">MAASVTPLTLALFNRKPHLKVSPKNANSPLIASDKQSLFKSKPILRFQNPHVLGHLVSSYVSTRASSSSSDRLLDDITEEEQFLRFSEESPVKYVLWVVVWASLSLVWFATSGDANAAVDSIRASSFGRKIATALRSSGWPDEAVVFALATLPVIELRGAIPVGYWMQLKPVLLTILSVLGNMVPVPFIILYLKRFASFLAGKNQSASRFLDMLFEKAKEKAGPVEEFQWLGLMLFVAVPFPGTGAWTGAIIASILDMPFWPAVSSNFFGVVLAGLLVNLLVNLGLKYAIVTGIILFFISTFMWSTLRSIRKSLSSSK</sequence>
<reference evidence="1 2" key="1">
    <citation type="journal article" date="2023" name="Science">
        <title>Complex scaffold remodeling in plant triterpene biosynthesis.</title>
        <authorList>
            <person name="De La Pena R."/>
            <person name="Hodgson H."/>
            <person name="Liu J.C."/>
            <person name="Stephenson M.J."/>
            <person name="Martin A.C."/>
            <person name="Owen C."/>
            <person name="Harkess A."/>
            <person name="Leebens-Mack J."/>
            <person name="Jimenez L.E."/>
            <person name="Osbourn A."/>
            <person name="Sattely E.S."/>
        </authorList>
    </citation>
    <scope>NUCLEOTIDE SEQUENCE [LARGE SCALE GENOMIC DNA]</scope>
    <source>
        <strain evidence="2">cv. JPN11</strain>
        <tissue evidence="1">Leaf</tissue>
    </source>
</reference>
<organism evidence="1 2">
    <name type="scientific">Melia azedarach</name>
    <name type="common">Chinaberry tree</name>
    <dbReference type="NCBI Taxonomy" id="155640"/>
    <lineage>
        <taxon>Eukaryota</taxon>
        <taxon>Viridiplantae</taxon>
        <taxon>Streptophyta</taxon>
        <taxon>Embryophyta</taxon>
        <taxon>Tracheophyta</taxon>
        <taxon>Spermatophyta</taxon>
        <taxon>Magnoliopsida</taxon>
        <taxon>eudicotyledons</taxon>
        <taxon>Gunneridae</taxon>
        <taxon>Pentapetalae</taxon>
        <taxon>rosids</taxon>
        <taxon>malvids</taxon>
        <taxon>Sapindales</taxon>
        <taxon>Meliaceae</taxon>
        <taxon>Melia</taxon>
    </lineage>
</organism>